<keyword evidence="5" id="KW-0576">Peroxisome</keyword>
<dbReference type="Pfam" id="PF00999">
    <property type="entry name" value="Na_H_Exchanger"/>
    <property type="match status" value="1"/>
</dbReference>
<feature type="transmembrane region" description="Helical" evidence="8">
    <location>
        <begin position="321"/>
        <end position="343"/>
    </location>
</feature>
<feature type="transmembrane region" description="Helical" evidence="8">
    <location>
        <begin position="578"/>
        <end position="602"/>
    </location>
</feature>
<name>A0A8H6PCU3_9EURO</name>
<evidence type="ECO:0000313" key="10">
    <source>
        <dbReference type="EMBL" id="KAF7125790.1"/>
    </source>
</evidence>
<keyword evidence="11" id="KW-1185">Reference proteome</keyword>
<comment type="caution">
    <text evidence="10">The sequence shown here is derived from an EMBL/GenBank/DDBJ whole genome shotgun (WGS) entry which is preliminary data.</text>
</comment>
<feature type="compositionally biased region" description="Basic and acidic residues" evidence="7">
    <location>
        <begin position="770"/>
        <end position="782"/>
    </location>
</feature>
<evidence type="ECO:0000313" key="11">
    <source>
        <dbReference type="Proteomes" id="UP000630445"/>
    </source>
</evidence>
<reference evidence="10" key="1">
    <citation type="submission" date="2020-06" db="EMBL/GenBank/DDBJ databases">
        <title>Draft genome sequences of strains closely related to Aspergillus parafelis and Aspergillus hiratsukae.</title>
        <authorList>
            <person name="Dos Santos R.A.C."/>
            <person name="Rivero-Menendez O."/>
            <person name="Steenwyk J.L."/>
            <person name="Mead M.E."/>
            <person name="Goldman G.H."/>
            <person name="Alastruey-Izquierdo A."/>
            <person name="Rokas A."/>
        </authorList>
    </citation>
    <scope>NUCLEOTIDE SEQUENCE</scope>
    <source>
        <strain evidence="10">CNM-CM5793</strain>
    </source>
</reference>
<evidence type="ECO:0000256" key="4">
    <source>
        <dbReference type="ARBA" id="ARBA00023136"/>
    </source>
</evidence>
<feature type="transmembrane region" description="Helical" evidence="8">
    <location>
        <begin position="550"/>
        <end position="566"/>
    </location>
</feature>
<keyword evidence="3 8" id="KW-1133">Transmembrane helix</keyword>
<evidence type="ECO:0000256" key="8">
    <source>
        <dbReference type="SAM" id="Phobius"/>
    </source>
</evidence>
<feature type="region of interest" description="Disordered" evidence="7">
    <location>
        <begin position="720"/>
        <end position="782"/>
    </location>
</feature>
<feature type="transmembrane region" description="Helical" evidence="8">
    <location>
        <begin position="140"/>
        <end position="157"/>
    </location>
</feature>
<dbReference type="AlphaFoldDB" id="A0A8H6PCU3"/>
<dbReference type="GO" id="GO:0005886">
    <property type="term" value="C:plasma membrane"/>
    <property type="evidence" value="ECO:0007669"/>
    <property type="project" value="InterPro"/>
</dbReference>
<dbReference type="Proteomes" id="UP000630445">
    <property type="component" value="Unassembled WGS sequence"/>
</dbReference>
<feature type="transmembrane region" description="Helical" evidence="8">
    <location>
        <begin position="614"/>
        <end position="632"/>
    </location>
</feature>
<dbReference type="InterPro" id="IPR008733">
    <property type="entry name" value="PEX11"/>
</dbReference>
<evidence type="ECO:0000256" key="1">
    <source>
        <dbReference type="ARBA" id="ARBA00004141"/>
    </source>
</evidence>
<sequence>MVADALVYHPALAHYLRFVATTVGRDKILRTLQYFSRFYAWYLYRTNRPQSAIDPYNAIKKQFGTTRKILRIGKFVEHLKAAALAADNKSPIDPVLRYLAIGRQLGYAGYLTLDTVTVVDVIGVKKLAAAKRLQESAYRSWMAGLACSAVAGLYTLWRLQEKEKTLDRKEGEGVVEAKKLEKERAAARIQLISDLCDLTVPVSALGLASLDDGIVGIAGTISSLIGVWAQWRTYILLFGFISLKIKQRWHLGEALPAFLTGIAFGPAAARFLEVSQWAGDDGDGDHDVTYDLARLVIGIQLVKVGYQLPKKYLKERFKEMTICLLPLTAIGWLATSGCIMLVIPRISFLSALIIGSCVACTDPILSQAIAKGPFADNYVRRPLREFISSEAGGNDGFGFPFLLLAVALLRYAEAPDNTVSLEEFDLARGIPDSLGTADIGRFGGGVTRAMRHWAIEGVLYMIVLGSGYGALIGFVSRKLLNIASKRRWIDNECFSLMPVAVGLFIVGTCGCFGSDETLACFVAGNALNWDGLYHAESQARHDAFNSTLETLLNFGIFMYLGAVMPWDQFHMPDSTGITVWRLIALGFLILLFRRTPAILLGYRFMPKVCSNWKEALFMGYFGPIGAGAIAYAEYTRRLFPAPGKSDREINNLTAAITPVVYWLVLFSIIVHGLSVPALNALYKLFKVPCISDHPVEVVLLSENEPLPNNSRVDPARHSMIVHNRFSRSPGDEEAQTRRFSRDDTEAILRQSEESRSNRSADRPYTQESVQKVDRAVDTTDMV</sequence>
<proteinExistence type="predicted"/>
<dbReference type="PANTHER" id="PTHR31382:SF5">
    <property type="entry name" value="SODIUM ION_PROTON EXCHANGER (EUROFUNG)"/>
    <property type="match status" value="1"/>
</dbReference>
<keyword evidence="4 8" id="KW-0472">Membrane</keyword>
<dbReference type="GO" id="GO:0005778">
    <property type="term" value="C:peroxisomal membrane"/>
    <property type="evidence" value="ECO:0007669"/>
    <property type="project" value="UniProtKB-SubCell"/>
</dbReference>
<feature type="domain" description="Cation/H+ exchanger transmembrane" evidence="9">
    <location>
        <begin position="245"/>
        <end position="678"/>
    </location>
</feature>
<dbReference type="InterPro" id="IPR004712">
    <property type="entry name" value="Na+/H+_antiporter_fungi"/>
</dbReference>
<dbReference type="GO" id="GO:0015385">
    <property type="term" value="F:sodium:proton antiporter activity"/>
    <property type="evidence" value="ECO:0007669"/>
    <property type="project" value="InterPro"/>
</dbReference>
<comment type="subcellular location">
    <subcellularLocation>
        <location evidence="1">Membrane</location>
        <topology evidence="1">Multi-pass membrane protein</topology>
    </subcellularLocation>
    <subcellularLocation>
        <location evidence="6">Peroxisome membrane</location>
    </subcellularLocation>
</comment>
<dbReference type="Pfam" id="PF05648">
    <property type="entry name" value="PEX11"/>
    <property type="match status" value="1"/>
</dbReference>
<keyword evidence="2 8" id="KW-0812">Transmembrane</keyword>
<dbReference type="GO" id="GO:0036376">
    <property type="term" value="P:sodium ion export across plasma membrane"/>
    <property type="evidence" value="ECO:0007669"/>
    <property type="project" value="InterPro"/>
</dbReference>
<dbReference type="GO" id="GO:0016559">
    <property type="term" value="P:peroxisome fission"/>
    <property type="evidence" value="ECO:0007669"/>
    <property type="project" value="InterPro"/>
</dbReference>
<dbReference type="GO" id="GO:0120029">
    <property type="term" value="P:proton export across plasma membrane"/>
    <property type="evidence" value="ECO:0007669"/>
    <property type="project" value="InterPro"/>
</dbReference>
<dbReference type="EMBL" id="JACBAD010001965">
    <property type="protein sequence ID" value="KAF7125790.1"/>
    <property type="molecule type" value="Genomic_DNA"/>
</dbReference>
<evidence type="ECO:0000256" key="3">
    <source>
        <dbReference type="ARBA" id="ARBA00022989"/>
    </source>
</evidence>
<evidence type="ECO:0000256" key="5">
    <source>
        <dbReference type="ARBA" id="ARBA00023140"/>
    </source>
</evidence>
<gene>
    <name evidence="10" type="ORF">CNMCM5793_002083</name>
</gene>
<feature type="transmembrane region" description="Helical" evidence="8">
    <location>
        <begin position="652"/>
        <end position="673"/>
    </location>
</feature>
<evidence type="ECO:0000256" key="2">
    <source>
        <dbReference type="ARBA" id="ARBA00022692"/>
    </source>
</evidence>
<dbReference type="InterPro" id="IPR006153">
    <property type="entry name" value="Cation/H_exchanger_TM"/>
</dbReference>
<accession>A0A8H6PCU3</accession>
<dbReference type="GO" id="GO:0042391">
    <property type="term" value="P:regulation of membrane potential"/>
    <property type="evidence" value="ECO:0007669"/>
    <property type="project" value="InterPro"/>
</dbReference>
<evidence type="ECO:0000256" key="6">
    <source>
        <dbReference type="ARBA" id="ARBA00046271"/>
    </source>
</evidence>
<evidence type="ECO:0000259" key="9">
    <source>
        <dbReference type="Pfam" id="PF00999"/>
    </source>
</evidence>
<organism evidence="10 11">
    <name type="scientific">Aspergillus hiratsukae</name>
    <dbReference type="NCBI Taxonomy" id="1194566"/>
    <lineage>
        <taxon>Eukaryota</taxon>
        <taxon>Fungi</taxon>
        <taxon>Dikarya</taxon>
        <taxon>Ascomycota</taxon>
        <taxon>Pezizomycotina</taxon>
        <taxon>Eurotiomycetes</taxon>
        <taxon>Eurotiomycetidae</taxon>
        <taxon>Eurotiales</taxon>
        <taxon>Aspergillaceae</taxon>
        <taxon>Aspergillus</taxon>
        <taxon>Aspergillus subgen. Fumigati</taxon>
    </lineage>
</organism>
<feature type="compositionally biased region" description="Basic and acidic residues" evidence="7">
    <location>
        <begin position="734"/>
        <end position="761"/>
    </location>
</feature>
<dbReference type="OrthoDB" id="5327978at2759"/>
<evidence type="ECO:0000256" key="7">
    <source>
        <dbReference type="SAM" id="MobiDB-lite"/>
    </source>
</evidence>
<dbReference type="PANTHER" id="PTHR31382">
    <property type="entry name" value="NA(+)/H(+) ANTIPORTER"/>
    <property type="match status" value="1"/>
</dbReference>
<feature type="transmembrane region" description="Helical" evidence="8">
    <location>
        <begin position="458"/>
        <end position="476"/>
    </location>
</feature>
<protein>
    <recommendedName>
        <fullName evidence="9">Cation/H+ exchanger transmembrane domain-containing protein</fullName>
    </recommendedName>
</protein>